<feature type="signal peptide" evidence="1">
    <location>
        <begin position="1"/>
        <end position="41"/>
    </location>
</feature>
<keyword evidence="1" id="KW-0732">Signal</keyword>
<evidence type="ECO:0008006" key="3">
    <source>
        <dbReference type="Google" id="ProtNLM"/>
    </source>
</evidence>
<evidence type="ECO:0000256" key="1">
    <source>
        <dbReference type="SAM" id="SignalP"/>
    </source>
</evidence>
<sequence>MSRCGCPGIVATMNFTRPARRAALGLLTLGLLALPAAPAPAAAAAAAAKAKPKIVCPKHSGELVVRQGSGGVQRVWHDKDSLYTCSTRQPYRSATLRLGPWGPGSRVALSGNLVGWTVPTRAGGATVDRIHWGQTNLRNTLLRGVKAAKTGSGSGTGRDARVTRLVAFADALAWVTADGGVYGALPLADDAPEAIGAPLAPFGVFDGRVFALGTYADVPNAELARSLRITVKRGDENVECVYVDDYRFTVDVGGSVVGGTARSGRHAPCPF</sequence>
<dbReference type="KEGG" id="parq:DSM112329_05051"/>
<reference evidence="2" key="1">
    <citation type="submission" date="2022-12" db="EMBL/GenBank/DDBJ databases">
        <title>Paraconexibacter alkalitolerans sp. nov. and Baekduia alba sp. nov., isolated from soil and emended description of the genera Paraconexibacter (Chun et al., 2020) and Baekduia (An et al., 2020).</title>
        <authorList>
            <person name="Vieira S."/>
            <person name="Huber K.J."/>
            <person name="Geppert A."/>
            <person name="Wolf J."/>
            <person name="Neumann-Schaal M."/>
            <person name="Muesken M."/>
            <person name="Overmann J."/>
        </authorList>
    </citation>
    <scope>NUCLEOTIDE SEQUENCE</scope>
    <source>
        <strain evidence="2">AEG42_29</strain>
    </source>
</reference>
<feature type="chain" id="PRO_5043649728" description="Secreted protein" evidence="1">
    <location>
        <begin position="42"/>
        <end position="271"/>
    </location>
</feature>
<evidence type="ECO:0000313" key="2">
    <source>
        <dbReference type="EMBL" id="XAY08155.1"/>
    </source>
</evidence>
<protein>
    <recommendedName>
        <fullName evidence="3">Secreted protein</fullName>
    </recommendedName>
</protein>
<accession>A0AAU7B2D3</accession>
<organism evidence="2">
    <name type="scientific">Paraconexibacter sp. AEG42_29</name>
    <dbReference type="NCBI Taxonomy" id="2997339"/>
    <lineage>
        <taxon>Bacteria</taxon>
        <taxon>Bacillati</taxon>
        <taxon>Actinomycetota</taxon>
        <taxon>Thermoleophilia</taxon>
        <taxon>Solirubrobacterales</taxon>
        <taxon>Paraconexibacteraceae</taxon>
        <taxon>Paraconexibacter</taxon>
    </lineage>
</organism>
<proteinExistence type="predicted"/>
<dbReference type="EMBL" id="CP114014">
    <property type="protein sequence ID" value="XAY08155.1"/>
    <property type="molecule type" value="Genomic_DNA"/>
</dbReference>
<dbReference type="AlphaFoldDB" id="A0AAU7B2D3"/>
<name>A0AAU7B2D3_9ACTN</name>
<gene>
    <name evidence="2" type="ORF">DSM112329_05051</name>
</gene>